<gene>
    <name evidence="2" type="ORF">S01H1_24849</name>
</gene>
<protein>
    <submittedName>
        <fullName evidence="2">Uncharacterized protein</fullName>
    </submittedName>
</protein>
<keyword evidence="1" id="KW-0812">Transmembrane</keyword>
<keyword evidence="1" id="KW-1133">Transmembrane helix</keyword>
<feature type="transmembrane region" description="Helical" evidence="1">
    <location>
        <begin position="16"/>
        <end position="34"/>
    </location>
</feature>
<dbReference type="EMBL" id="BARS01014968">
    <property type="protein sequence ID" value="GAF98473.1"/>
    <property type="molecule type" value="Genomic_DNA"/>
</dbReference>
<feature type="transmembrane region" description="Helical" evidence="1">
    <location>
        <begin position="139"/>
        <end position="160"/>
    </location>
</feature>
<feature type="transmembrane region" description="Helical" evidence="1">
    <location>
        <begin position="200"/>
        <end position="219"/>
    </location>
</feature>
<name>X0TY41_9ZZZZ</name>
<evidence type="ECO:0000256" key="1">
    <source>
        <dbReference type="SAM" id="Phobius"/>
    </source>
</evidence>
<feature type="non-terminal residue" evidence="2">
    <location>
        <position position="1"/>
    </location>
</feature>
<dbReference type="AlphaFoldDB" id="X0TY41"/>
<accession>X0TY41</accession>
<proteinExistence type="predicted"/>
<reference evidence="2" key="1">
    <citation type="journal article" date="2014" name="Front. Microbiol.">
        <title>High frequency of phylogenetically diverse reductive dehalogenase-homologous genes in deep subseafloor sedimentary metagenomes.</title>
        <authorList>
            <person name="Kawai M."/>
            <person name="Futagami T."/>
            <person name="Toyoda A."/>
            <person name="Takaki Y."/>
            <person name="Nishi S."/>
            <person name="Hori S."/>
            <person name="Arai W."/>
            <person name="Tsubouchi T."/>
            <person name="Morono Y."/>
            <person name="Uchiyama I."/>
            <person name="Ito T."/>
            <person name="Fujiyama A."/>
            <person name="Inagaki F."/>
            <person name="Takami H."/>
        </authorList>
    </citation>
    <scope>NUCLEOTIDE SEQUENCE</scope>
    <source>
        <strain evidence="2">Expedition CK06-06</strain>
    </source>
</reference>
<organism evidence="2">
    <name type="scientific">marine sediment metagenome</name>
    <dbReference type="NCBI Taxonomy" id="412755"/>
    <lineage>
        <taxon>unclassified sequences</taxon>
        <taxon>metagenomes</taxon>
        <taxon>ecological metagenomes</taxon>
    </lineage>
</organism>
<feature type="transmembrane region" description="Helical" evidence="1">
    <location>
        <begin position="95"/>
        <end position="118"/>
    </location>
</feature>
<comment type="caution">
    <text evidence="2">The sequence shown here is derived from an EMBL/GenBank/DDBJ whole genome shotgun (WGS) entry which is preliminary data.</text>
</comment>
<evidence type="ECO:0000313" key="2">
    <source>
        <dbReference type="EMBL" id="GAF98473.1"/>
    </source>
</evidence>
<feature type="transmembrane region" description="Helical" evidence="1">
    <location>
        <begin position="166"/>
        <end position="188"/>
    </location>
</feature>
<keyword evidence="1" id="KW-0472">Membrane</keyword>
<sequence length="221" mass="25600">LGNLIPFPPLRIGSSMAWWLFLSGVGGLIILYVVQKRAPHLALDLIQIIKKSFKLKDILTAFGMFLLLYAISYIGESYLGVTLTFIIPLFRTLTFRRLSVFPTFIPFFGVYFIAEGLYFHQLRIQKADEPGFKSLIRTIALKVAPYFWLIILQYGVMIMFERRVFTGMIGFLIEFLWAIIPIFMITIAHSWWFHRITRRIGMGVVFNTLLLSWISAGLFPF</sequence>